<dbReference type="PANTHER" id="PTHR12126:SF16">
    <property type="entry name" value="MIOREX COMPLEX COMPONENT 2"/>
    <property type="match status" value="1"/>
</dbReference>
<dbReference type="GO" id="GO:0005739">
    <property type="term" value="C:mitochondrion"/>
    <property type="evidence" value="ECO:0007669"/>
    <property type="project" value="EnsemblFungi"/>
</dbReference>
<dbReference type="GO" id="GO:0044877">
    <property type="term" value="F:protein-containing complex binding"/>
    <property type="evidence" value="ECO:0007669"/>
    <property type="project" value="TreeGrafter"/>
</dbReference>
<dbReference type="PANTHER" id="PTHR12126">
    <property type="entry name" value="NADH-UBIQUINONE OXIDOREDUCTASE 39 KDA SUBUNIT-RELATED"/>
    <property type="match status" value="1"/>
</dbReference>
<dbReference type="HOGENOM" id="CLU_055314_1_0_1"/>
<proteinExistence type="predicted"/>
<dbReference type="STRING" id="1531966.A0A0A1TGI0"/>
<dbReference type="InterPro" id="IPR036291">
    <property type="entry name" value="NAD(P)-bd_dom_sf"/>
</dbReference>
<organism evidence="2 3">
    <name type="scientific">[Torrubiella] hemipterigena</name>
    <dbReference type="NCBI Taxonomy" id="1531966"/>
    <lineage>
        <taxon>Eukaryota</taxon>
        <taxon>Fungi</taxon>
        <taxon>Dikarya</taxon>
        <taxon>Ascomycota</taxon>
        <taxon>Pezizomycotina</taxon>
        <taxon>Sordariomycetes</taxon>
        <taxon>Hypocreomycetidae</taxon>
        <taxon>Hypocreales</taxon>
        <taxon>Clavicipitaceae</taxon>
        <taxon>Clavicipitaceae incertae sedis</taxon>
        <taxon>'Torrubiella' clade</taxon>
    </lineage>
</organism>
<dbReference type="SUPFAM" id="SSF51735">
    <property type="entry name" value="NAD(P)-binding Rossmann-fold domains"/>
    <property type="match status" value="1"/>
</dbReference>
<dbReference type="EMBL" id="CDHN01000002">
    <property type="protein sequence ID" value="CEJ89378.1"/>
    <property type="molecule type" value="Genomic_DNA"/>
</dbReference>
<dbReference type="OrthoDB" id="276721at2759"/>
<name>A0A0A1TGI0_9HYPO</name>
<evidence type="ECO:0000313" key="2">
    <source>
        <dbReference type="EMBL" id="CEJ89378.1"/>
    </source>
</evidence>
<dbReference type="Gene3D" id="3.40.50.720">
    <property type="entry name" value="NAD(P)-binding Rossmann-like Domain"/>
    <property type="match status" value="1"/>
</dbReference>
<sequence>MAASKRLVVCGGSGFLGSRVCKYAVARGWDVISISRSGQPRWDAVTSSAAPPNWAHKVTWERADILRPKTYAPFLQGASYVVHSMGILLESDYKGLVSGRESPIAGLQKMFATTRDRGVNPLEKGLGEDIAPANPEDQFSYEIMNRDSAVALAKHAAEAKAEGFCYVSASHGAPVLPQRYITTKRQAENLITNQFPEMRSVFVRPPLMYDNSRPLTMGIAAMAGAGMIFNKATGGYLKSFMGAAGDKPVKVEMVAEAIVEALDDGKVQGPVETKQMEELATRSWRKTML</sequence>
<dbReference type="AlphaFoldDB" id="A0A0A1TGI0"/>
<protein>
    <submittedName>
        <fullName evidence="2">Putative NAD dependent epimerase/dehydratase family protein</fullName>
    </submittedName>
</protein>
<dbReference type="Proteomes" id="UP000039046">
    <property type="component" value="Unassembled WGS sequence"/>
</dbReference>
<accession>A0A0A1TGI0</accession>
<dbReference type="InterPro" id="IPR001509">
    <property type="entry name" value="Epimerase_deHydtase"/>
</dbReference>
<reference evidence="2 3" key="1">
    <citation type="journal article" date="2015" name="Genome Announc.">
        <title>Draft Genome Sequence and Gene Annotation of the Entomopathogenic Fungus Verticillium hemipterigenum.</title>
        <authorList>
            <person name="Horn F."/>
            <person name="Habel A."/>
            <person name="Scharf D.H."/>
            <person name="Dworschak J."/>
            <person name="Brakhage A.A."/>
            <person name="Guthke R."/>
            <person name="Hertweck C."/>
            <person name="Linde J."/>
        </authorList>
    </citation>
    <scope>NUCLEOTIDE SEQUENCE [LARGE SCALE GENOMIC DNA]</scope>
</reference>
<evidence type="ECO:0000313" key="3">
    <source>
        <dbReference type="Proteomes" id="UP000039046"/>
    </source>
</evidence>
<evidence type="ECO:0000259" key="1">
    <source>
        <dbReference type="Pfam" id="PF01370"/>
    </source>
</evidence>
<feature type="domain" description="NAD-dependent epimerase/dehydratase" evidence="1">
    <location>
        <begin position="8"/>
        <end position="84"/>
    </location>
</feature>
<keyword evidence="3" id="KW-1185">Reference proteome</keyword>
<dbReference type="InterPro" id="IPR051207">
    <property type="entry name" value="ComplexI_NDUFA9_subunit"/>
</dbReference>
<gene>
    <name evidence="2" type="ORF">VHEMI05222</name>
</gene>
<dbReference type="Pfam" id="PF01370">
    <property type="entry name" value="Epimerase"/>
    <property type="match status" value="1"/>
</dbReference>
<dbReference type="GO" id="GO:0006744">
    <property type="term" value="P:ubiquinone biosynthetic process"/>
    <property type="evidence" value="ECO:0007669"/>
    <property type="project" value="EnsemblFungi"/>
</dbReference>